<protein>
    <submittedName>
        <fullName evidence="7">C-type cytochrome</fullName>
    </submittedName>
</protein>
<evidence type="ECO:0000313" key="7">
    <source>
        <dbReference type="EMBL" id="QQP88961.1"/>
    </source>
</evidence>
<keyword evidence="8" id="KW-1185">Reference proteome</keyword>
<evidence type="ECO:0000256" key="2">
    <source>
        <dbReference type="ARBA" id="ARBA00022723"/>
    </source>
</evidence>
<dbReference type="Proteomes" id="UP000595197">
    <property type="component" value="Chromosome"/>
</dbReference>
<evidence type="ECO:0000256" key="1">
    <source>
        <dbReference type="ARBA" id="ARBA00022617"/>
    </source>
</evidence>
<dbReference type="SUPFAM" id="SSF46626">
    <property type="entry name" value="Cytochrome c"/>
    <property type="match status" value="3"/>
</dbReference>
<proteinExistence type="predicted"/>
<keyword evidence="3 4" id="KW-0408">Iron</keyword>
<organism evidence="7 8">
    <name type="scientific">Skermanella cutis</name>
    <dbReference type="NCBI Taxonomy" id="2775420"/>
    <lineage>
        <taxon>Bacteria</taxon>
        <taxon>Pseudomonadati</taxon>
        <taxon>Pseudomonadota</taxon>
        <taxon>Alphaproteobacteria</taxon>
        <taxon>Rhodospirillales</taxon>
        <taxon>Azospirillaceae</taxon>
        <taxon>Skermanella</taxon>
    </lineage>
</organism>
<feature type="signal peptide" evidence="5">
    <location>
        <begin position="1"/>
        <end position="24"/>
    </location>
</feature>
<evidence type="ECO:0000256" key="3">
    <source>
        <dbReference type="ARBA" id="ARBA00023004"/>
    </source>
</evidence>
<dbReference type="PROSITE" id="PS51007">
    <property type="entry name" value="CYTC"/>
    <property type="match status" value="3"/>
</dbReference>
<keyword evidence="5" id="KW-0732">Signal</keyword>
<keyword evidence="2 4" id="KW-0479">Metal-binding</keyword>
<reference evidence="7" key="1">
    <citation type="submission" date="2021-02" db="EMBL/GenBank/DDBJ databases">
        <title>Skermanella TT6 skin isolate.</title>
        <authorList>
            <person name="Lee K."/>
            <person name="Ganzorig M."/>
        </authorList>
    </citation>
    <scope>NUCLEOTIDE SEQUENCE</scope>
    <source>
        <strain evidence="7">TT6</strain>
    </source>
</reference>
<accession>A0ABX7B3P6</accession>
<feature type="domain" description="Cytochrome c" evidence="6">
    <location>
        <begin position="151"/>
        <end position="339"/>
    </location>
</feature>
<dbReference type="InterPro" id="IPR036909">
    <property type="entry name" value="Cyt_c-like_dom_sf"/>
</dbReference>
<evidence type="ECO:0000313" key="8">
    <source>
        <dbReference type="Proteomes" id="UP000595197"/>
    </source>
</evidence>
<dbReference type="Pfam" id="PF13442">
    <property type="entry name" value="Cytochrome_CBB3"/>
    <property type="match status" value="2"/>
</dbReference>
<evidence type="ECO:0000256" key="5">
    <source>
        <dbReference type="SAM" id="SignalP"/>
    </source>
</evidence>
<feature type="domain" description="Cytochrome c" evidence="6">
    <location>
        <begin position="355"/>
        <end position="431"/>
    </location>
</feature>
<sequence length="434" mass="46410">MPVRIIGPAVLVLAALLAALPAGAEEVLSSIARGGRLYDNWHVETGEHERRISHLRKERAEGAAGTGSGRCVECHGWDYRGADGASGGTARGLGAFQGGDPAAVAALLRHPSHGYGALLDAEDIQDLANFVTGGQVAMTDHIDPETLRARGEPARGAVYFQTICANCHGADGLQVESMPPLGELGRDQPWHALHSMMNGHPNGSMPALRALDRAVLTDTLAYLQTLPQRDPTASLVRGGRLYDNWFKENGRTPPPGLHPSFPAARAAMDEGLRPQSTWRCVECHGWDYRGRDGIAGLRNLEGADPAAVAAALSNQVHQFGGLLSVRDLTDLARFVTRGQVDMAVFIDDAERRFKGDAAAGEPFFQTICATCHGKDGRAVRTMPPLGRMVASDPWRSLHSVYNGHPGDTMPPLRAMPADIIGSILAYAQTLPAKK</sequence>
<dbReference type="InterPro" id="IPR050597">
    <property type="entry name" value="Cytochrome_c_Oxidase_Subunit"/>
</dbReference>
<dbReference type="PANTHER" id="PTHR33751:SF1">
    <property type="entry name" value="CBB3-TYPE CYTOCHROME C OXIDASE SUBUNIT FIXP"/>
    <property type="match status" value="1"/>
</dbReference>
<dbReference type="InterPro" id="IPR009056">
    <property type="entry name" value="Cyt_c-like_dom"/>
</dbReference>
<evidence type="ECO:0000256" key="4">
    <source>
        <dbReference type="PROSITE-ProRule" id="PRU00433"/>
    </source>
</evidence>
<evidence type="ECO:0000259" key="6">
    <source>
        <dbReference type="PROSITE" id="PS51007"/>
    </source>
</evidence>
<keyword evidence="1 4" id="KW-0349">Heme</keyword>
<gene>
    <name evidence="7" type="ORF">IGS68_23595</name>
</gene>
<dbReference type="Gene3D" id="1.10.760.10">
    <property type="entry name" value="Cytochrome c-like domain"/>
    <property type="match status" value="2"/>
</dbReference>
<name>A0ABX7B3P6_9PROT</name>
<dbReference type="EMBL" id="CP067420">
    <property type="protein sequence ID" value="QQP88961.1"/>
    <property type="molecule type" value="Genomic_DNA"/>
</dbReference>
<feature type="chain" id="PRO_5045815831" evidence="5">
    <location>
        <begin position="25"/>
        <end position="434"/>
    </location>
</feature>
<dbReference type="RefSeq" id="WP_201074594.1">
    <property type="nucleotide sequence ID" value="NZ_CP067420.1"/>
</dbReference>
<dbReference type="PANTHER" id="PTHR33751">
    <property type="entry name" value="CBB3-TYPE CYTOCHROME C OXIDASE SUBUNIT FIXP"/>
    <property type="match status" value="1"/>
</dbReference>
<feature type="domain" description="Cytochrome c" evidence="6">
    <location>
        <begin position="29"/>
        <end position="135"/>
    </location>
</feature>